<reference evidence="2 3" key="1">
    <citation type="journal article" date="2019" name="Front. Microbiol.">
        <title>Thermoanaerosceptrum fracticalcis gen. nov. sp. nov., a Novel Fumarate-Fermenting Microorganism From a Deep Fractured Carbonate Aquifer of the US Great Basin.</title>
        <authorList>
            <person name="Hamilton-Brehm S.D."/>
            <person name="Stewart L.E."/>
            <person name="Zavarin M."/>
            <person name="Caldwell M."/>
            <person name="Lawson P.A."/>
            <person name="Onstott T.C."/>
            <person name="Grzymski J."/>
            <person name="Neveux I."/>
            <person name="Lollar B.S."/>
            <person name="Russell C.E."/>
            <person name="Moser D.P."/>
        </authorList>
    </citation>
    <scope>NUCLEOTIDE SEQUENCE [LARGE SCALE GENOMIC DNA]</scope>
    <source>
        <strain evidence="2 3">DRI-13</strain>
    </source>
</reference>
<keyword evidence="3" id="KW-1185">Reference proteome</keyword>
<feature type="transmembrane region" description="Helical" evidence="1">
    <location>
        <begin position="12"/>
        <end position="32"/>
    </location>
</feature>
<organism evidence="2 3">
    <name type="scientific">Thermanaerosceptrum fracticalcis</name>
    <dbReference type="NCBI Taxonomy" id="1712410"/>
    <lineage>
        <taxon>Bacteria</taxon>
        <taxon>Bacillati</taxon>
        <taxon>Bacillota</taxon>
        <taxon>Clostridia</taxon>
        <taxon>Eubacteriales</taxon>
        <taxon>Peptococcaceae</taxon>
        <taxon>Thermanaerosceptrum</taxon>
    </lineage>
</organism>
<gene>
    <name evidence="2" type="ORF">BR63_03155</name>
</gene>
<keyword evidence="1" id="KW-0812">Transmembrane</keyword>
<evidence type="ECO:0000313" key="2">
    <source>
        <dbReference type="EMBL" id="QNB45398.1"/>
    </source>
</evidence>
<name>A0A7G6DZZ4_THEFR</name>
<keyword evidence="1" id="KW-1133">Transmembrane helix</keyword>
<dbReference type="EMBL" id="CP045798">
    <property type="protein sequence ID" value="QNB45398.1"/>
    <property type="molecule type" value="Genomic_DNA"/>
</dbReference>
<dbReference type="Proteomes" id="UP000515847">
    <property type="component" value="Chromosome"/>
</dbReference>
<evidence type="ECO:0000313" key="3">
    <source>
        <dbReference type="Proteomes" id="UP000515847"/>
    </source>
</evidence>
<sequence>MLKKILLNNKGYGTIEYLILFAASAVMGGVILSQLMPNLRQLHEGIETNIRDISNSGY</sequence>
<dbReference type="KEGG" id="tfr:BR63_03155"/>
<accession>A0A7G6DZZ4</accession>
<keyword evidence="1" id="KW-0472">Membrane</keyword>
<protein>
    <submittedName>
        <fullName evidence="2">Uncharacterized protein</fullName>
    </submittedName>
</protein>
<dbReference type="RefSeq" id="WP_153802201.1">
    <property type="nucleotide sequence ID" value="NZ_CP045798.1"/>
</dbReference>
<dbReference type="AlphaFoldDB" id="A0A7G6DZZ4"/>
<proteinExistence type="predicted"/>
<evidence type="ECO:0000256" key="1">
    <source>
        <dbReference type="SAM" id="Phobius"/>
    </source>
</evidence>